<reference evidence="4" key="1">
    <citation type="submission" date="2025-08" db="UniProtKB">
        <authorList>
            <consortium name="RefSeq"/>
        </authorList>
    </citation>
    <scope>IDENTIFICATION</scope>
    <source>
        <tissue evidence="4">Blood</tissue>
    </source>
</reference>
<name>A0AA97KST7_EUBMA</name>
<protein>
    <submittedName>
        <fullName evidence="4">Codanin-1 isoform X1</fullName>
    </submittedName>
</protein>
<dbReference type="PANTHER" id="PTHR28678:SF1">
    <property type="entry name" value="CODANIN-1"/>
    <property type="match status" value="1"/>
</dbReference>
<dbReference type="GeneID" id="129325089"/>
<dbReference type="GO" id="GO:0005634">
    <property type="term" value="C:nucleus"/>
    <property type="evidence" value="ECO:0007669"/>
    <property type="project" value="TreeGrafter"/>
</dbReference>
<feature type="region of interest" description="Disordered" evidence="1">
    <location>
        <begin position="154"/>
        <end position="293"/>
    </location>
</feature>
<gene>
    <name evidence="4" type="primary">CDAN1</name>
</gene>
<dbReference type="PANTHER" id="PTHR28678">
    <property type="entry name" value="CODANIN-1"/>
    <property type="match status" value="1"/>
</dbReference>
<evidence type="ECO:0000256" key="1">
    <source>
        <dbReference type="SAM" id="MobiDB-lite"/>
    </source>
</evidence>
<feature type="compositionally biased region" description="Low complexity" evidence="1">
    <location>
        <begin position="237"/>
        <end position="246"/>
    </location>
</feature>
<dbReference type="KEGG" id="emc:129325089"/>
<organism evidence="3 4">
    <name type="scientific">Eublepharis macularius</name>
    <name type="common">Leopard gecko</name>
    <name type="synonym">Cyrtodactylus macularius</name>
    <dbReference type="NCBI Taxonomy" id="481883"/>
    <lineage>
        <taxon>Eukaryota</taxon>
        <taxon>Metazoa</taxon>
        <taxon>Chordata</taxon>
        <taxon>Craniata</taxon>
        <taxon>Vertebrata</taxon>
        <taxon>Euteleostomi</taxon>
        <taxon>Lepidosauria</taxon>
        <taxon>Squamata</taxon>
        <taxon>Bifurcata</taxon>
        <taxon>Gekkota</taxon>
        <taxon>Eublepharidae</taxon>
        <taxon>Eublepharinae</taxon>
        <taxon>Eublepharis</taxon>
    </lineage>
</organism>
<feature type="compositionally biased region" description="Polar residues" evidence="1">
    <location>
        <begin position="222"/>
        <end position="232"/>
    </location>
</feature>
<dbReference type="InterPro" id="IPR040031">
    <property type="entry name" value="Codanin-1"/>
</dbReference>
<proteinExistence type="predicted"/>
<evidence type="ECO:0000313" key="3">
    <source>
        <dbReference type="Proteomes" id="UP001190640"/>
    </source>
</evidence>
<evidence type="ECO:0000259" key="2">
    <source>
        <dbReference type="Pfam" id="PF15296"/>
    </source>
</evidence>
<feature type="region of interest" description="Disordered" evidence="1">
    <location>
        <begin position="66"/>
        <end position="109"/>
    </location>
</feature>
<dbReference type="RefSeq" id="XP_054828588.1">
    <property type="nucleotide sequence ID" value="XM_054972613.1"/>
</dbReference>
<dbReference type="CTD" id="146059"/>
<accession>A0AA97KST7</accession>
<feature type="compositionally biased region" description="Polar residues" evidence="1">
    <location>
        <begin position="82"/>
        <end position="93"/>
    </location>
</feature>
<dbReference type="InterPro" id="IPR028171">
    <property type="entry name" value="Codanin-1_C"/>
</dbReference>
<feature type="compositionally biased region" description="Low complexity" evidence="1">
    <location>
        <begin position="155"/>
        <end position="165"/>
    </location>
</feature>
<dbReference type="GO" id="GO:0006325">
    <property type="term" value="P:chromatin organization"/>
    <property type="evidence" value="ECO:0007669"/>
    <property type="project" value="TreeGrafter"/>
</dbReference>
<dbReference type="Pfam" id="PF15296">
    <property type="entry name" value="Codanin-1_C"/>
    <property type="match status" value="1"/>
</dbReference>
<evidence type="ECO:0000313" key="4">
    <source>
        <dbReference type="RefSeq" id="XP_054828588.1"/>
    </source>
</evidence>
<sequence length="1323" mass="148482">MEAVLELLLREEVVASAVVRWLKANRSSCPEEESQVHPKLAVLYLLRKDFVPFLLNYLREQTSQILTNGPSTPAKTPKSKVLGNSTGYGNQRTGSERRTHSTPGSNSSRVKLFCDATQDGLSLLNTPVSALESHESVYTGSNLLGSCSDFPNVDSSTSPSFGSGSMFHRSERRSGQKASLGNFLVAAPPRRGRRRGNSSANASGHLVVQELGWNLNDDGKGDSSSLGASGQRKQSEESPNSTSSPPDQLNLNDLEQFPPMSAAGMTKKTKPSRRINPTPVSTERPLSKPKTCFTSTPVGQYQISLFQSETSPEAFSIAQRSNVTSVPGSLQEEREMLKKERSKLLHHTSSSSGLSLDFGTPNKFNCGWNAGLLVENHLVTSADVKKVSCRKQLELLAQLYSSCIAENLVPNIFLELFFVLQLLTSKRTFSSDEGENDLDFDEECRNAVERQHFHSVHNCVYFAVKVLDYQFQIVSHLEKGTLKLLAENERIASFSPDLHKRLMTAYENSTAKVSLFLPSSVQSVSFQPETDNRSNFSSDKAFHIFKKQRDIFYELLREWEDNSEKSGWDFERCLGNRIRVMMAHLSAACNYSHFARLFQKQLLQMCRVPIGSGTSWGDPPDQDVLNMLGSDNLSRLKRLQERFIVPQSIRGPCPPPSFPGCQEFFRDFILSAGSYQFNQHLMDSLCLQILELNALALVDHERSDGEAMDEQDEKNRFTTVLMNLRLLAKFFGFLVFLPYHTVEPPMGDLQESAVTLRNQALPVLDILKLLKQSIQKQRTVLTVPWVVEFLSLMDHIAPFLDYYGKIFTLLLQLYRCLLLSEDKKMGFLNKLLILAVLGWLFQVPTVPENLFFAGEVRLEGLTTDLEISAQTLDSLPLVDQQLLYSCCPYLGELKKLLSSFVSGSGGKNGGYIRKITPTAAESLAIKPSLTQQKLQAELEQAFFHNHPPSLRRTVEFVAERIGSNCVKHIKATLVAELVKRAGVILQGKVKEEDANYDKLLDEVCSELYEEGTQALTHAKEFCRKKGPEAVKILLPEEISAAVLSCAANIAVGLATEKACTWLSANIKALIKREVKATFSRMLRVQEPSLSGASEGVQRKKSCPPDCHHQITFPSQIINEIKDVLCITMGPRDEDEEIQFLHLENLFGRLRQTLQCRKFIRPASEQQLAKCTVELASLLVSDRVPIQGLNFHVSKKQEQQQAKKHLICTFLKSLLSMWKEDFEAPVPLQLLFSRRNTAYLADNRQREWDLFLFLLHGIVEYGLMADTEIQHCLHGLQKFPWPADFSKELEALLRIFISENYIEEPKAMPCELLEQSRGAVAAQS</sequence>
<feature type="domain" description="Codanin-1 C-terminal" evidence="2">
    <location>
        <begin position="873"/>
        <end position="986"/>
    </location>
</feature>
<dbReference type="Proteomes" id="UP001190640">
    <property type="component" value="Chromosome 2"/>
</dbReference>
<keyword evidence="3" id="KW-1185">Reference proteome</keyword>